<evidence type="ECO:0000313" key="2">
    <source>
        <dbReference type="EMBL" id="MFA4804838.1"/>
    </source>
</evidence>
<feature type="transmembrane region" description="Helical" evidence="1">
    <location>
        <begin position="250"/>
        <end position="271"/>
    </location>
</feature>
<evidence type="ECO:0008006" key="4">
    <source>
        <dbReference type="Google" id="ProtNLM"/>
    </source>
</evidence>
<keyword evidence="1" id="KW-0812">Transmembrane</keyword>
<feature type="transmembrane region" description="Helical" evidence="1">
    <location>
        <begin position="80"/>
        <end position="102"/>
    </location>
</feature>
<evidence type="ECO:0000256" key="1">
    <source>
        <dbReference type="SAM" id="Phobius"/>
    </source>
</evidence>
<keyword evidence="3" id="KW-1185">Reference proteome</keyword>
<gene>
    <name evidence="2" type="ORF">P8X34_08885</name>
</gene>
<feature type="transmembrane region" description="Helical" evidence="1">
    <location>
        <begin position="283"/>
        <end position="301"/>
    </location>
</feature>
<feature type="transmembrane region" description="Helical" evidence="1">
    <location>
        <begin position="336"/>
        <end position="356"/>
    </location>
</feature>
<feature type="transmembrane region" description="Helical" evidence="1">
    <location>
        <begin position="171"/>
        <end position="191"/>
    </location>
</feature>
<sequence length="477" mass="55396">MPILVIVVIYLYKYSIDPFLPLNISLLYDNPINTPAPAYAVFGKILLKITGMSVKIMSIPIFLAPQVVLLISIIKKITHNATILFLSLTVISIFTEGVYFFIHHMGFILFLTFFLIYMLSVNNKKVAFISIIIFSSLNFTSYKLTYLSVLLIVVALIIKRLKPQCNNNKNNILYLLAVYIVLIFAFNKMFYDSAIPVFKGYILYYGTSYGLKNILLSLRQYISSTPSSNYCLNQVCFYPYTYPHRFFGKVGYTLIYVITLFSALYFVYTIFNEYRIRKNINNTTCVLLVFLIAGTILAITYSTIGLFHFKYIFLPSSLVLIYMFSKIYNIKIKRAVGYLLLLSITLAYTETISLVNERIDPFSGYNILTASACSWAVIHTIKNENIKTDVYSRGIYTIFWKINNKESGYPEWMTTKDLAELYAGKLRQGIFILNYNLPWLEVETWHKIRPPIRYRRYSRINYDLIYSSKFLDIIQLN</sequence>
<dbReference type="RefSeq" id="WP_372824019.1">
    <property type="nucleotide sequence ID" value="NZ_JARRIF010000005.1"/>
</dbReference>
<feature type="transmembrane region" description="Helical" evidence="1">
    <location>
        <begin position="307"/>
        <end position="324"/>
    </location>
</feature>
<comment type="caution">
    <text evidence="2">The sequence shown here is derived from an EMBL/GenBank/DDBJ whole genome shotgun (WGS) entry which is preliminary data.</text>
</comment>
<dbReference type="EMBL" id="JARRIG010000005">
    <property type="protein sequence ID" value="MFA4804838.1"/>
    <property type="molecule type" value="Genomic_DNA"/>
</dbReference>
<proteinExistence type="predicted"/>
<reference evidence="2 3" key="1">
    <citation type="submission" date="2023-03" db="EMBL/GenBank/DDBJ databases">
        <title>Speciation in Pyrococcus: adaptation to high temperature as a mechanism.</title>
        <authorList>
            <person name="Gu J."/>
        </authorList>
    </citation>
    <scope>NUCLEOTIDE SEQUENCE [LARGE SCALE GENOMIC DNA]</scope>
    <source>
        <strain evidence="2 3">LMOA34</strain>
    </source>
</reference>
<evidence type="ECO:0000313" key="3">
    <source>
        <dbReference type="Proteomes" id="UP001571980"/>
    </source>
</evidence>
<keyword evidence="1" id="KW-0472">Membrane</keyword>
<accession>A0ABV4T4Z3</accession>
<feature type="transmembrane region" description="Helical" evidence="1">
    <location>
        <begin position="140"/>
        <end position="159"/>
    </location>
</feature>
<dbReference type="Proteomes" id="UP001571980">
    <property type="component" value="Unassembled WGS sequence"/>
</dbReference>
<feature type="transmembrane region" description="Helical" evidence="1">
    <location>
        <begin position="109"/>
        <end position="134"/>
    </location>
</feature>
<name>A0ABV4T4Z3_9EURY</name>
<keyword evidence="1" id="KW-1133">Transmembrane helix</keyword>
<organism evidence="2 3">
    <name type="scientific">Pyrococcus kukulkanii</name>
    <dbReference type="NCBI Taxonomy" id="1609559"/>
    <lineage>
        <taxon>Archaea</taxon>
        <taxon>Methanobacteriati</taxon>
        <taxon>Methanobacteriota</taxon>
        <taxon>Thermococci</taxon>
        <taxon>Thermococcales</taxon>
        <taxon>Thermococcaceae</taxon>
        <taxon>Pyrococcus</taxon>
    </lineage>
</organism>
<protein>
    <recommendedName>
        <fullName evidence="4">Glycosyltransferase RgtA/B/C/D-like domain-containing protein</fullName>
    </recommendedName>
</protein>